<feature type="compositionally biased region" description="Basic and acidic residues" evidence="1">
    <location>
        <begin position="16"/>
        <end position="28"/>
    </location>
</feature>
<proteinExistence type="predicted"/>
<evidence type="ECO:0000259" key="2">
    <source>
        <dbReference type="PROSITE" id="PS50851"/>
    </source>
</evidence>
<protein>
    <recommendedName>
        <fullName evidence="2">CheW-like domain-containing protein</fullName>
    </recommendedName>
</protein>
<dbReference type="EMBL" id="MSCH01000003">
    <property type="protein sequence ID" value="PQJ55232.1"/>
    <property type="molecule type" value="Genomic_DNA"/>
</dbReference>
<accession>A0A2S7V0G5</accession>
<name>A0A2S7V0G5_9GAMM</name>
<dbReference type="SMART" id="SM00260">
    <property type="entry name" value="CheW"/>
    <property type="match status" value="1"/>
</dbReference>
<dbReference type="InterPro" id="IPR002545">
    <property type="entry name" value="CheW-lke_dom"/>
</dbReference>
<dbReference type="Proteomes" id="UP000239007">
    <property type="component" value="Unassembled WGS sequence"/>
</dbReference>
<keyword evidence="4" id="KW-1185">Reference proteome</keyword>
<feature type="domain" description="CheW-like" evidence="2">
    <location>
        <begin position="91"/>
        <end position="229"/>
    </location>
</feature>
<dbReference type="AlphaFoldDB" id="A0A2S7V0G5"/>
<evidence type="ECO:0000256" key="1">
    <source>
        <dbReference type="SAM" id="MobiDB-lite"/>
    </source>
</evidence>
<gene>
    <name evidence="3" type="ORF">BTO11_09050</name>
</gene>
<comment type="caution">
    <text evidence="3">The sequence shown here is derived from an EMBL/GenBank/DDBJ whole genome shotgun (WGS) entry which is preliminary data.</text>
</comment>
<dbReference type="InterPro" id="IPR036061">
    <property type="entry name" value="CheW-like_dom_sf"/>
</dbReference>
<dbReference type="InterPro" id="IPR014506">
    <property type="entry name" value="UCP020479_CheW"/>
</dbReference>
<reference evidence="3 4" key="1">
    <citation type="submission" date="2016-12" db="EMBL/GenBank/DDBJ databases">
        <title>Diversity of luminous bacteria.</title>
        <authorList>
            <person name="Yoshizawa S."/>
            <person name="Kogure K."/>
        </authorList>
    </citation>
    <scope>NUCLEOTIDE SEQUENCE [LARGE SCALE GENOMIC DNA]</scope>
    <source>
        <strain evidence="3 4">SA4-48</strain>
    </source>
</reference>
<dbReference type="GO" id="GO:0006935">
    <property type="term" value="P:chemotaxis"/>
    <property type="evidence" value="ECO:0007669"/>
    <property type="project" value="InterPro"/>
</dbReference>
<dbReference type="Pfam" id="PF01584">
    <property type="entry name" value="CheW"/>
    <property type="match status" value="1"/>
</dbReference>
<dbReference type="GO" id="GO:0007165">
    <property type="term" value="P:signal transduction"/>
    <property type="evidence" value="ECO:0007669"/>
    <property type="project" value="InterPro"/>
</dbReference>
<evidence type="ECO:0000313" key="3">
    <source>
        <dbReference type="EMBL" id="PQJ55232.1"/>
    </source>
</evidence>
<dbReference type="PROSITE" id="PS50851">
    <property type="entry name" value="CHEW"/>
    <property type="match status" value="1"/>
</dbReference>
<organism evidence="3 4">
    <name type="scientific">Psychrosphaera saromensis</name>
    <dbReference type="NCBI Taxonomy" id="716813"/>
    <lineage>
        <taxon>Bacteria</taxon>
        <taxon>Pseudomonadati</taxon>
        <taxon>Pseudomonadota</taxon>
        <taxon>Gammaproteobacteria</taxon>
        <taxon>Alteromonadales</taxon>
        <taxon>Pseudoalteromonadaceae</taxon>
        <taxon>Psychrosphaera</taxon>
    </lineage>
</organism>
<dbReference type="PIRSF" id="PIRSF020479">
    <property type="entry name" value="UCP020479_CheW"/>
    <property type="match status" value="1"/>
</dbReference>
<feature type="compositionally biased region" description="Polar residues" evidence="1">
    <location>
        <begin position="1"/>
        <end position="15"/>
    </location>
</feature>
<sequence>MKTHSQLRPITSTVTKFKEYKEEPETRLPEPNSVEKLLQQVDAKQELQKNVKEDTKTVDLVVTEVKVESKIEPVIEKQPEVAAQEVFPDKPFQALFFEVAGLVLAVPLQELGGIHNLTEINSLFGKPKWFKGVMLNREKKLNVVDSALWVMPEKFDAEKASSIDYKYLITLGDSDWGLTAERLVETEMVHPDSVKWRNGQGKRPWLLGTIKEKMCALLHVSDLIAMLEQGVNARQE</sequence>
<feature type="region of interest" description="Disordered" evidence="1">
    <location>
        <begin position="1"/>
        <end position="29"/>
    </location>
</feature>
<evidence type="ECO:0000313" key="4">
    <source>
        <dbReference type="Proteomes" id="UP000239007"/>
    </source>
</evidence>
<dbReference type="SUPFAM" id="SSF50341">
    <property type="entry name" value="CheW-like"/>
    <property type="match status" value="1"/>
</dbReference>